<dbReference type="Proteomes" id="UP000051886">
    <property type="component" value="Unassembled WGS sequence"/>
</dbReference>
<accession>A0A0R2L4U6</accession>
<protein>
    <submittedName>
        <fullName evidence="2">Uncharacterized protein</fullName>
    </submittedName>
</protein>
<reference evidence="2 3" key="1">
    <citation type="journal article" date="2015" name="Genome Announc.">
        <title>Expanding the biotechnology potential of lactobacilli through comparative genomics of 213 strains and associated genera.</title>
        <authorList>
            <person name="Sun Z."/>
            <person name="Harris H.M."/>
            <person name="McCann A."/>
            <person name="Guo C."/>
            <person name="Argimon S."/>
            <person name="Zhang W."/>
            <person name="Yang X."/>
            <person name="Jeffery I.B."/>
            <person name="Cooney J.C."/>
            <person name="Kagawa T.F."/>
            <person name="Liu W."/>
            <person name="Song Y."/>
            <person name="Salvetti E."/>
            <person name="Wrobel A."/>
            <person name="Rasinkangas P."/>
            <person name="Parkhill J."/>
            <person name="Rea M.C."/>
            <person name="O'Sullivan O."/>
            <person name="Ritari J."/>
            <person name="Douillard F.P."/>
            <person name="Paul Ross R."/>
            <person name="Yang R."/>
            <person name="Briner A.E."/>
            <person name="Felis G.E."/>
            <person name="de Vos W.M."/>
            <person name="Barrangou R."/>
            <person name="Klaenhammer T.R."/>
            <person name="Caufield P.W."/>
            <person name="Cui Y."/>
            <person name="Zhang H."/>
            <person name="O'Toole P.W."/>
        </authorList>
    </citation>
    <scope>NUCLEOTIDE SEQUENCE [LARGE SCALE GENOMIC DNA]</scope>
    <source>
        <strain evidence="2 3">NBRC 103219</strain>
    </source>
</reference>
<name>A0A0R2L4U6_9LACO</name>
<dbReference type="AlphaFoldDB" id="A0A0R2L4U6"/>
<proteinExistence type="predicted"/>
<dbReference type="STRING" id="449659.IV66_GL000639"/>
<gene>
    <name evidence="2" type="ORF">IV66_GL000639</name>
</gene>
<dbReference type="PATRIC" id="fig|449659.4.peg.644"/>
<evidence type="ECO:0000313" key="2">
    <source>
        <dbReference type="EMBL" id="KRN96777.1"/>
    </source>
</evidence>
<organism evidence="2 3">
    <name type="scientific">Ligilactobacillus pobuzihii</name>
    <dbReference type="NCBI Taxonomy" id="449659"/>
    <lineage>
        <taxon>Bacteria</taxon>
        <taxon>Bacillati</taxon>
        <taxon>Bacillota</taxon>
        <taxon>Bacilli</taxon>
        <taxon>Lactobacillales</taxon>
        <taxon>Lactobacillaceae</taxon>
        <taxon>Ligilactobacillus</taxon>
    </lineage>
</organism>
<dbReference type="EMBL" id="JQCN01000064">
    <property type="protein sequence ID" value="KRN96777.1"/>
    <property type="molecule type" value="Genomic_DNA"/>
</dbReference>
<evidence type="ECO:0000256" key="1">
    <source>
        <dbReference type="SAM" id="Phobius"/>
    </source>
</evidence>
<keyword evidence="1" id="KW-0472">Membrane</keyword>
<keyword evidence="1" id="KW-1133">Transmembrane helix</keyword>
<comment type="caution">
    <text evidence="2">The sequence shown here is derived from an EMBL/GenBank/DDBJ whole genome shotgun (WGS) entry which is preliminary data.</text>
</comment>
<sequence>MIYNAFLDKGVVYMGVIFNFLSNIITLLIFVGVVYFIVKRIVSPKYRIVLTDPVTGYRKYLKSIDGINHSYTYSASAEDALVFRDGDRAERFASSVNREAFPEVQMKRIIVWHLVNKG</sequence>
<keyword evidence="1" id="KW-0812">Transmembrane</keyword>
<keyword evidence="3" id="KW-1185">Reference proteome</keyword>
<feature type="transmembrane region" description="Helical" evidence="1">
    <location>
        <begin position="12"/>
        <end position="38"/>
    </location>
</feature>
<evidence type="ECO:0000313" key="3">
    <source>
        <dbReference type="Proteomes" id="UP000051886"/>
    </source>
</evidence>